<gene>
    <name evidence="2" type="ORF">IPOD504_LOCUS13420</name>
</gene>
<evidence type="ECO:0000313" key="2">
    <source>
        <dbReference type="EMBL" id="CAH2066417.1"/>
    </source>
</evidence>
<accession>A0ABN8J0I1</accession>
<dbReference type="EMBL" id="OW152816">
    <property type="protein sequence ID" value="CAH2066417.1"/>
    <property type="molecule type" value="Genomic_DNA"/>
</dbReference>
<keyword evidence="3" id="KW-1185">Reference proteome</keyword>
<feature type="non-terminal residue" evidence="2">
    <location>
        <position position="1"/>
    </location>
</feature>
<evidence type="ECO:0000313" key="3">
    <source>
        <dbReference type="Proteomes" id="UP000837857"/>
    </source>
</evidence>
<proteinExistence type="predicted"/>
<reference evidence="2" key="1">
    <citation type="submission" date="2022-03" db="EMBL/GenBank/DDBJ databases">
        <authorList>
            <person name="Martin H S."/>
        </authorList>
    </citation>
    <scope>NUCLEOTIDE SEQUENCE</scope>
</reference>
<organism evidence="2 3">
    <name type="scientific">Iphiclides podalirius</name>
    <name type="common">scarce swallowtail</name>
    <dbReference type="NCBI Taxonomy" id="110791"/>
    <lineage>
        <taxon>Eukaryota</taxon>
        <taxon>Metazoa</taxon>
        <taxon>Ecdysozoa</taxon>
        <taxon>Arthropoda</taxon>
        <taxon>Hexapoda</taxon>
        <taxon>Insecta</taxon>
        <taxon>Pterygota</taxon>
        <taxon>Neoptera</taxon>
        <taxon>Endopterygota</taxon>
        <taxon>Lepidoptera</taxon>
        <taxon>Glossata</taxon>
        <taxon>Ditrysia</taxon>
        <taxon>Papilionoidea</taxon>
        <taxon>Papilionidae</taxon>
        <taxon>Papilioninae</taxon>
        <taxon>Iphiclides</taxon>
    </lineage>
</organism>
<protein>
    <submittedName>
        <fullName evidence="2">Uncharacterized protein</fullName>
    </submittedName>
</protein>
<dbReference type="Proteomes" id="UP000837857">
    <property type="component" value="Chromosome 4"/>
</dbReference>
<feature type="region of interest" description="Disordered" evidence="1">
    <location>
        <begin position="130"/>
        <end position="164"/>
    </location>
</feature>
<sequence>MTAVHRQTPHTWCTRTIADSYWTPSRCAKILIDKDVPDLPADSFIFAKGAGCRWLGAEWWCAVTPPRALAAVPPVATTTSPFNCRQLCAPLNLISDPFTAVTPPPLASPCALIPPNLTHLVAAPPPNLSPAPLHRSPRGVHIDRGPDTLGKATPASPAAEAMPE</sequence>
<name>A0ABN8J0I1_9NEOP</name>
<evidence type="ECO:0000256" key="1">
    <source>
        <dbReference type="SAM" id="MobiDB-lite"/>
    </source>
</evidence>